<evidence type="ECO:0000313" key="5">
    <source>
        <dbReference type="Proteomes" id="UP000287033"/>
    </source>
</evidence>
<dbReference type="Proteomes" id="UP000287033">
    <property type="component" value="Unassembled WGS sequence"/>
</dbReference>
<feature type="region of interest" description="Disordered" evidence="2">
    <location>
        <begin position="553"/>
        <end position="575"/>
    </location>
</feature>
<feature type="region of interest" description="Disordered" evidence="2">
    <location>
        <begin position="444"/>
        <end position="525"/>
    </location>
</feature>
<dbReference type="InterPro" id="IPR011992">
    <property type="entry name" value="EF-hand-dom_pair"/>
</dbReference>
<keyword evidence="5" id="KW-1185">Reference proteome</keyword>
<feature type="compositionally biased region" description="Low complexity" evidence="2">
    <location>
        <begin position="495"/>
        <end position="506"/>
    </location>
</feature>
<organism evidence="4 5">
    <name type="scientific">Chiloscyllium punctatum</name>
    <name type="common">Brownbanded bambooshark</name>
    <name type="synonym">Hemiscyllium punctatum</name>
    <dbReference type="NCBI Taxonomy" id="137246"/>
    <lineage>
        <taxon>Eukaryota</taxon>
        <taxon>Metazoa</taxon>
        <taxon>Chordata</taxon>
        <taxon>Craniata</taxon>
        <taxon>Vertebrata</taxon>
        <taxon>Chondrichthyes</taxon>
        <taxon>Elasmobranchii</taxon>
        <taxon>Galeomorphii</taxon>
        <taxon>Galeoidea</taxon>
        <taxon>Orectolobiformes</taxon>
        <taxon>Hemiscylliidae</taxon>
        <taxon>Chiloscyllium</taxon>
    </lineage>
</organism>
<feature type="domain" description="EF-hand" evidence="3">
    <location>
        <begin position="178"/>
        <end position="213"/>
    </location>
</feature>
<evidence type="ECO:0000256" key="2">
    <source>
        <dbReference type="SAM" id="MobiDB-lite"/>
    </source>
</evidence>
<dbReference type="Gene3D" id="1.10.238.10">
    <property type="entry name" value="EF-hand"/>
    <property type="match status" value="1"/>
</dbReference>
<evidence type="ECO:0000256" key="1">
    <source>
        <dbReference type="ARBA" id="ARBA00022837"/>
    </source>
</evidence>
<evidence type="ECO:0000313" key="4">
    <source>
        <dbReference type="EMBL" id="GCC17010.1"/>
    </source>
</evidence>
<dbReference type="AlphaFoldDB" id="A0A401RFV0"/>
<feature type="region of interest" description="Disordered" evidence="2">
    <location>
        <begin position="103"/>
        <end position="131"/>
    </location>
</feature>
<accession>A0A401RFV0</accession>
<feature type="compositionally biased region" description="Pro residues" evidence="2">
    <location>
        <begin position="444"/>
        <end position="461"/>
    </location>
</feature>
<dbReference type="InterPro" id="IPR043520">
    <property type="entry name" value="SPT21"/>
</dbReference>
<name>A0A401RFV0_CHIPU</name>
<reference evidence="4 5" key="1">
    <citation type="journal article" date="2018" name="Nat. Ecol. Evol.">
        <title>Shark genomes provide insights into elasmobranch evolution and the origin of vertebrates.</title>
        <authorList>
            <person name="Hara Y"/>
            <person name="Yamaguchi K"/>
            <person name="Onimaru K"/>
            <person name="Kadota M"/>
            <person name="Koyanagi M"/>
            <person name="Keeley SD"/>
            <person name="Tatsumi K"/>
            <person name="Tanaka K"/>
            <person name="Motone F"/>
            <person name="Kageyama Y"/>
            <person name="Nozu R"/>
            <person name="Adachi N"/>
            <person name="Nishimura O"/>
            <person name="Nakagawa R"/>
            <person name="Tanegashima C"/>
            <person name="Kiyatake I"/>
            <person name="Matsumoto R"/>
            <person name="Murakumo K"/>
            <person name="Nishida K"/>
            <person name="Terakita A"/>
            <person name="Kuratani S"/>
            <person name="Sato K"/>
            <person name="Hyodo S Kuraku.S."/>
        </authorList>
    </citation>
    <scope>NUCLEOTIDE SEQUENCE [LARGE SCALE GENOMIC DNA]</scope>
</reference>
<dbReference type="EMBL" id="BEZZ01003977">
    <property type="protein sequence ID" value="GCC17010.1"/>
    <property type="molecule type" value="Genomic_DNA"/>
</dbReference>
<dbReference type="InterPro" id="IPR018247">
    <property type="entry name" value="EF_Hand_1_Ca_BS"/>
</dbReference>
<dbReference type="PANTHER" id="PTHR47500">
    <property type="entry name" value="EF-HAND CALCIUM-BINDING DOMAIN-CONTAINING PROTEIN"/>
    <property type="match status" value="1"/>
</dbReference>
<dbReference type="InterPro" id="IPR002048">
    <property type="entry name" value="EF_hand_dom"/>
</dbReference>
<dbReference type="OrthoDB" id="26525at2759"/>
<proteinExistence type="predicted"/>
<feature type="region of interest" description="Disordered" evidence="2">
    <location>
        <begin position="1"/>
        <end position="59"/>
    </location>
</feature>
<dbReference type="PROSITE" id="PS00018">
    <property type="entry name" value="EF_HAND_1"/>
    <property type="match status" value="1"/>
</dbReference>
<evidence type="ECO:0000259" key="3">
    <source>
        <dbReference type="PROSITE" id="PS50222"/>
    </source>
</evidence>
<dbReference type="PANTHER" id="PTHR47500:SF3">
    <property type="entry name" value="EF-HAND DOMAIN-CONTAINING PROTEIN"/>
    <property type="match status" value="1"/>
</dbReference>
<feature type="compositionally biased region" description="Basic and acidic residues" evidence="2">
    <location>
        <begin position="19"/>
        <end position="33"/>
    </location>
</feature>
<dbReference type="OMA" id="IWSITHY"/>
<comment type="caution">
    <text evidence="4">The sequence shown here is derived from an EMBL/GenBank/DDBJ whole genome shotgun (WGS) entry which is preliminary data.</text>
</comment>
<protein>
    <recommendedName>
        <fullName evidence="3">EF-hand domain-containing protein</fullName>
    </recommendedName>
</protein>
<feature type="compositionally biased region" description="Low complexity" evidence="2">
    <location>
        <begin position="40"/>
        <end position="55"/>
    </location>
</feature>
<dbReference type="PROSITE" id="PS50222">
    <property type="entry name" value="EF_HAND_2"/>
    <property type="match status" value="1"/>
</dbReference>
<dbReference type="SUPFAM" id="SSF47473">
    <property type="entry name" value="EF-hand"/>
    <property type="match status" value="1"/>
</dbReference>
<sequence length="575" mass="62958">MWPGSETRDGLAGQTPAGDRGRKREERKQRPTESLRNQDGARAGGSQQRAGAGQSSKEHLEKVENVVTVVVKVVEKVVGELVEKLNADGVVGKLEEMREGLWRARGDDPSQGSGQRRAQGAGGGTGEAEKDPECAQAPFTLNQQKAFRQVFDILTARAGGQINLRGFQSLLRDEGFVVSEAKSQKAFRCLDNDRDRQLGFDDLCQALTDSDLFLRFVSELPDSCPTCEVQKGYVDDGVFFEILLKLLARQVISEDSAATITRHFYLKMRRAGLKAKGGKAKAANSFLGMPLRSIQALIESSGPDEVAHHGHSLPGNLVVAFFEVFQMLTGDHGSSISSEDLQDVMDQMQIPLRNPLIPDELKFGAVNGGREVDFEAFLSIMSQQATFAAFLEPQCLDCRPPSSPELLPFRALLKLVAPGEPALKARSKAILASYFRERLRALPHPLPVPAPTTPPPTPPRLLPDSSRDPEPEQAAPDSGEGPGPAAALRRGPSCQGTGRSSGQRQGKASSVNRNGRGKRLRYRLFKPTARDPYLQQVFQEYLGTSCRQHKALRYPTLRHRTTDKSTDDTQQTARS</sequence>
<gene>
    <name evidence="4" type="ORF">chiPu_0021470</name>
</gene>
<feature type="compositionally biased region" description="Low complexity" evidence="2">
    <location>
        <begin position="110"/>
        <end position="119"/>
    </location>
</feature>
<dbReference type="GO" id="GO:0005509">
    <property type="term" value="F:calcium ion binding"/>
    <property type="evidence" value="ECO:0007669"/>
    <property type="project" value="InterPro"/>
</dbReference>
<feature type="compositionally biased region" description="Basic residues" evidence="2">
    <location>
        <begin position="515"/>
        <end position="524"/>
    </location>
</feature>
<keyword evidence="1" id="KW-0106">Calcium</keyword>